<sequence>RFSMRARYLMNAYQQGLNGRRTAWVAREFHGHGIIPAAMLQQFDHELEKLG</sequence>
<comment type="caution">
    <text evidence="1">The sequence shown here is derived from an EMBL/GenBank/DDBJ whole genome shotgun (WGS) entry which is preliminary data.</text>
</comment>
<reference evidence="1" key="1">
    <citation type="submission" date="2020-11" db="EMBL/GenBank/DDBJ databases">
        <authorList>
            <consortium name="DOE Joint Genome Institute"/>
            <person name="Ahrendt S."/>
            <person name="Riley R."/>
            <person name="Andreopoulos W."/>
            <person name="Labutti K."/>
            <person name="Pangilinan J."/>
            <person name="Ruiz-Duenas F.J."/>
            <person name="Barrasa J.M."/>
            <person name="Sanchez-Garcia M."/>
            <person name="Camarero S."/>
            <person name="Miyauchi S."/>
            <person name="Serrano A."/>
            <person name="Linde D."/>
            <person name="Babiker R."/>
            <person name="Drula E."/>
            <person name="Ayuso-Fernandez I."/>
            <person name="Pacheco R."/>
            <person name="Padilla G."/>
            <person name="Ferreira P."/>
            <person name="Barriuso J."/>
            <person name="Kellner H."/>
            <person name="Castanera R."/>
            <person name="Alfaro M."/>
            <person name="Ramirez L."/>
            <person name="Pisabarro A.G."/>
            <person name="Kuo A."/>
            <person name="Tritt A."/>
            <person name="Lipzen A."/>
            <person name="He G."/>
            <person name="Yan M."/>
            <person name="Ng V."/>
            <person name="Cullen D."/>
            <person name="Martin F."/>
            <person name="Rosso M.-N."/>
            <person name="Henrissat B."/>
            <person name="Hibbett D."/>
            <person name="Martinez A.T."/>
            <person name="Grigoriev I.V."/>
        </authorList>
    </citation>
    <scope>NUCLEOTIDE SEQUENCE</scope>
    <source>
        <strain evidence="1">MF-IS2</strain>
    </source>
</reference>
<protein>
    <submittedName>
        <fullName evidence="1">Uncharacterized protein</fullName>
    </submittedName>
</protein>
<gene>
    <name evidence="1" type="ORF">P691DRAFT_676779</name>
</gene>
<dbReference type="OrthoDB" id="2416294at2759"/>
<evidence type="ECO:0000313" key="1">
    <source>
        <dbReference type="EMBL" id="KAF9444886.1"/>
    </source>
</evidence>
<organism evidence="1 2">
    <name type="scientific">Macrolepiota fuliginosa MF-IS2</name>
    <dbReference type="NCBI Taxonomy" id="1400762"/>
    <lineage>
        <taxon>Eukaryota</taxon>
        <taxon>Fungi</taxon>
        <taxon>Dikarya</taxon>
        <taxon>Basidiomycota</taxon>
        <taxon>Agaricomycotina</taxon>
        <taxon>Agaricomycetes</taxon>
        <taxon>Agaricomycetidae</taxon>
        <taxon>Agaricales</taxon>
        <taxon>Agaricineae</taxon>
        <taxon>Agaricaceae</taxon>
        <taxon>Macrolepiota</taxon>
    </lineage>
</organism>
<proteinExistence type="predicted"/>
<dbReference type="EMBL" id="MU151341">
    <property type="protein sequence ID" value="KAF9444886.1"/>
    <property type="molecule type" value="Genomic_DNA"/>
</dbReference>
<keyword evidence="2" id="KW-1185">Reference proteome</keyword>
<name>A0A9P5X8T0_9AGAR</name>
<dbReference type="AlphaFoldDB" id="A0A9P5X8T0"/>
<evidence type="ECO:0000313" key="2">
    <source>
        <dbReference type="Proteomes" id="UP000807342"/>
    </source>
</evidence>
<accession>A0A9P5X8T0</accession>
<dbReference type="Proteomes" id="UP000807342">
    <property type="component" value="Unassembled WGS sequence"/>
</dbReference>
<feature type="non-terminal residue" evidence="1">
    <location>
        <position position="1"/>
    </location>
</feature>